<dbReference type="EMBL" id="VRLW01000001">
    <property type="protein sequence ID" value="KAA1261771.1"/>
    <property type="molecule type" value="Genomic_DNA"/>
</dbReference>
<feature type="domain" description="Mur ligase central" evidence="3">
    <location>
        <begin position="135"/>
        <end position="328"/>
    </location>
</feature>
<dbReference type="InterPro" id="IPR004101">
    <property type="entry name" value="Mur_ligase_C"/>
</dbReference>
<keyword evidence="5" id="KW-1185">Reference proteome</keyword>
<dbReference type="SUPFAM" id="SSF63418">
    <property type="entry name" value="MurE/MurF N-terminal domain"/>
    <property type="match status" value="1"/>
</dbReference>
<feature type="region of interest" description="Disordered" evidence="1">
    <location>
        <begin position="1"/>
        <end position="31"/>
    </location>
</feature>
<dbReference type="Proteomes" id="UP000322699">
    <property type="component" value="Unassembled WGS sequence"/>
</dbReference>
<dbReference type="PANTHER" id="PTHR23135">
    <property type="entry name" value="MUR LIGASE FAMILY MEMBER"/>
    <property type="match status" value="1"/>
</dbReference>
<gene>
    <name evidence="4" type="ORF">LF1_43310</name>
</gene>
<organism evidence="4 5">
    <name type="scientific">Rubripirellula obstinata</name>
    <dbReference type="NCBI Taxonomy" id="406547"/>
    <lineage>
        <taxon>Bacteria</taxon>
        <taxon>Pseudomonadati</taxon>
        <taxon>Planctomycetota</taxon>
        <taxon>Planctomycetia</taxon>
        <taxon>Pirellulales</taxon>
        <taxon>Pirellulaceae</taxon>
        <taxon>Rubripirellula</taxon>
    </lineage>
</organism>
<reference evidence="4 5" key="1">
    <citation type="submission" date="2019-08" db="EMBL/GenBank/DDBJ databases">
        <title>Deep-cultivation of Planctomycetes and their phenomic and genomic characterization uncovers novel biology.</title>
        <authorList>
            <person name="Wiegand S."/>
            <person name="Jogler M."/>
            <person name="Boedeker C."/>
            <person name="Pinto D."/>
            <person name="Vollmers J."/>
            <person name="Rivas-Marin E."/>
            <person name="Kohn T."/>
            <person name="Peeters S.H."/>
            <person name="Heuer A."/>
            <person name="Rast P."/>
            <person name="Oberbeckmann S."/>
            <person name="Bunk B."/>
            <person name="Jeske O."/>
            <person name="Meyerdierks A."/>
            <person name="Storesund J.E."/>
            <person name="Kallscheuer N."/>
            <person name="Luecker S."/>
            <person name="Lage O.M."/>
            <person name="Pohl T."/>
            <person name="Merkel B.J."/>
            <person name="Hornburger P."/>
            <person name="Mueller R.-W."/>
            <person name="Bruemmer F."/>
            <person name="Labrenz M."/>
            <person name="Spormann A.M."/>
            <person name="Op Den Camp H."/>
            <person name="Overmann J."/>
            <person name="Amann R."/>
            <person name="Jetten M.S.M."/>
            <person name="Mascher T."/>
            <person name="Medema M.H."/>
            <person name="Devos D.P."/>
            <person name="Kaster A.-K."/>
            <person name="Ovreas L."/>
            <person name="Rohde M."/>
            <person name="Galperin M.Y."/>
            <person name="Jogler C."/>
        </authorList>
    </citation>
    <scope>NUCLEOTIDE SEQUENCE [LARGE SCALE GENOMIC DNA]</scope>
    <source>
        <strain evidence="4 5">LF1</strain>
    </source>
</reference>
<sequence>MRQKSTDTSAIEFSSAPTDATRTGITSTSEAPTQSLRGILAGARFHAGSDVEFVSVAESSKTAMPGDLVVYRIGQDDPMRIVADALSRGASGILTEQVLPCPLPQCIVGDIELAMADINSALLNNPDQKLLTIGVVGSAGKTTTSLLISTLFRAKNIRTAYQTDLGSSDGVVQTTQTEKMHSASSLVDWVGEAVDCDSQIAIIEMVDTDLRQGRYDCIGFDLLVVTGSTIASQDFGPSALSCALETLNPNGVVIAPADDNKAMQIIQEAGVRQVSYGVRGSADVTAKIIDQSCGMTTLLVTHDDSTAVMETPLCGGAMAANQAAAVTVGLLTDFELPEIASHLGSLRSVPGRGQTLSRYGHASVMIDVAGSAERCATAMRTARSMKASGRLWCIAAISNEEDPTSLARLGNLLERFADHAIVTSFPEQKKSFLAASHAVLDGVEKCAAMRMVTDQTKAIQWAMAHAKPSDTILVMTNQSATNAHQSRKEIEAIETLVEKVRDEQEIARPMPTLKVFG</sequence>
<dbReference type="Gene3D" id="3.40.1190.10">
    <property type="entry name" value="Mur-like, catalytic domain"/>
    <property type="match status" value="1"/>
</dbReference>
<dbReference type="Gene3D" id="3.90.190.20">
    <property type="entry name" value="Mur ligase, C-terminal domain"/>
    <property type="match status" value="1"/>
</dbReference>
<dbReference type="AlphaFoldDB" id="A0A5B1CNA1"/>
<comment type="caution">
    <text evidence="4">The sequence shown here is derived from an EMBL/GenBank/DDBJ whole genome shotgun (WGS) entry which is preliminary data.</text>
</comment>
<dbReference type="SUPFAM" id="SSF53244">
    <property type="entry name" value="MurD-like peptide ligases, peptide-binding domain"/>
    <property type="match status" value="1"/>
</dbReference>
<dbReference type="Pfam" id="PF02875">
    <property type="entry name" value="Mur_ligase_C"/>
    <property type="match status" value="1"/>
</dbReference>
<evidence type="ECO:0000256" key="1">
    <source>
        <dbReference type="SAM" id="MobiDB-lite"/>
    </source>
</evidence>
<evidence type="ECO:0000313" key="5">
    <source>
        <dbReference type="Proteomes" id="UP000322699"/>
    </source>
</evidence>
<keyword evidence="4" id="KW-0436">Ligase</keyword>
<dbReference type="PANTHER" id="PTHR23135:SF4">
    <property type="entry name" value="UDP-N-ACETYLMURAMOYL-L-ALANYL-D-GLUTAMATE--2,6-DIAMINOPIMELATE LIGASE MURE HOMOLOG, CHLOROPLASTIC"/>
    <property type="match status" value="1"/>
</dbReference>
<evidence type="ECO:0000313" key="4">
    <source>
        <dbReference type="EMBL" id="KAA1261771.1"/>
    </source>
</evidence>
<proteinExistence type="predicted"/>
<dbReference type="InterPro" id="IPR035911">
    <property type="entry name" value="MurE/MurF_N"/>
</dbReference>
<dbReference type="Gene3D" id="3.40.1390.10">
    <property type="entry name" value="MurE/MurF, N-terminal domain"/>
    <property type="match status" value="1"/>
</dbReference>
<evidence type="ECO:0000259" key="2">
    <source>
        <dbReference type="Pfam" id="PF02875"/>
    </source>
</evidence>
<accession>A0A5B1CNA1</accession>
<evidence type="ECO:0000259" key="3">
    <source>
        <dbReference type="Pfam" id="PF08245"/>
    </source>
</evidence>
<dbReference type="GO" id="GO:0047482">
    <property type="term" value="F:UDP-N-acetylmuramoyl-L-alanyl-D-glutamate-L-lysine ligase activity"/>
    <property type="evidence" value="ECO:0007669"/>
    <property type="project" value="UniProtKB-EC"/>
</dbReference>
<dbReference type="InterPro" id="IPR036565">
    <property type="entry name" value="Mur-like_cat_sf"/>
</dbReference>
<dbReference type="GO" id="GO:0005524">
    <property type="term" value="F:ATP binding"/>
    <property type="evidence" value="ECO:0007669"/>
    <property type="project" value="InterPro"/>
</dbReference>
<feature type="domain" description="Mur ligase C-terminal" evidence="2">
    <location>
        <begin position="351"/>
        <end position="475"/>
    </location>
</feature>
<dbReference type="InterPro" id="IPR013221">
    <property type="entry name" value="Mur_ligase_cen"/>
</dbReference>
<dbReference type="SUPFAM" id="SSF53623">
    <property type="entry name" value="MurD-like peptide ligases, catalytic domain"/>
    <property type="match status" value="1"/>
</dbReference>
<dbReference type="InterPro" id="IPR036615">
    <property type="entry name" value="Mur_ligase_C_dom_sf"/>
</dbReference>
<name>A0A5B1CNA1_9BACT</name>
<protein>
    <submittedName>
        <fullName evidence="4">MurE-like ligase</fullName>
        <ecNumber evidence="4">6.3.2.7</ecNumber>
    </submittedName>
</protein>
<dbReference type="Pfam" id="PF08245">
    <property type="entry name" value="Mur_ligase_M"/>
    <property type="match status" value="1"/>
</dbReference>
<dbReference type="EC" id="6.3.2.7" evidence="4"/>
<dbReference type="RefSeq" id="WP_160148201.1">
    <property type="nucleotide sequence ID" value="NZ_LWSK01000010.1"/>
</dbReference>